<evidence type="ECO:0000256" key="9">
    <source>
        <dbReference type="ARBA" id="ARBA00025413"/>
    </source>
</evidence>
<gene>
    <name evidence="12" type="primary">CBP4</name>
    <name evidence="12" type="ORF">KQ657_000201</name>
</gene>
<comment type="function">
    <text evidence="9 10">Essential for the assembly of ubiquinol-cytochrome c reductase. It has a direct effect on the correct occurrence of the Rieske protein, core 4, core 5 and apocytochrome b.</text>
</comment>
<evidence type="ECO:0000256" key="2">
    <source>
        <dbReference type="ARBA" id="ARBA00006780"/>
    </source>
</evidence>
<evidence type="ECO:0000256" key="10">
    <source>
        <dbReference type="RuleBase" id="RU368005"/>
    </source>
</evidence>
<keyword evidence="6 10" id="KW-0496">Mitochondrion</keyword>
<evidence type="ECO:0000256" key="6">
    <source>
        <dbReference type="ARBA" id="ARBA00023128"/>
    </source>
</evidence>
<keyword evidence="11" id="KW-0175">Coiled coil</keyword>
<dbReference type="GeneID" id="66113575"/>
<feature type="transmembrane region" description="Helical" evidence="10">
    <location>
        <begin position="12"/>
        <end position="30"/>
    </location>
</feature>
<keyword evidence="7 10" id="KW-0472">Membrane</keyword>
<evidence type="ECO:0000313" key="12">
    <source>
        <dbReference type="EMBL" id="KAG7196189.1"/>
    </source>
</evidence>
<comment type="similarity">
    <text evidence="2 10">Belongs to the CBP4 family.</text>
</comment>
<evidence type="ECO:0000256" key="1">
    <source>
        <dbReference type="ARBA" id="ARBA00004434"/>
    </source>
</evidence>
<keyword evidence="3 10" id="KW-0812">Transmembrane</keyword>
<evidence type="ECO:0000256" key="11">
    <source>
        <dbReference type="SAM" id="Coils"/>
    </source>
</evidence>
<keyword evidence="8 10" id="KW-0143">Chaperone</keyword>
<reference evidence="12" key="1">
    <citation type="submission" date="2021-03" db="EMBL/GenBank/DDBJ databases">
        <authorList>
            <person name="Palmer J.M."/>
        </authorList>
    </citation>
    <scope>NUCLEOTIDE SEQUENCE</scope>
    <source>
        <strain evidence="12">ARV_011</strain>
    </source>
</reference>
<dbReference type="RefSeq" id="XP_043051734.1">
    <property type="nucleotide sequence ID" value="XM_043191057.1"/>
</dbReference>
<proteinExistence type="inferred from homology"/>
<dbReference type="PANTHER" id="PTHR28202:SF1">
    <property type="entry name" value="ASSEMBLY FACTOR CBP4"/>
    <property type="match status" value="1"/>
</dbReference>
<evidence type="ECO:0000256" key="5">
    <source>
        <dbReference type="ARBA" id="ARBA00022989"/>
    </source>
</evidence>
<comment type="subcellular location">
    <subcellularLocation>
        <location evidence="1 10">Mitochondrion inner membrane</location>
        <topology evidence="1 10">Single-pass membrane protein</topology>
    </subcellularLocation>
</comment>
<dbReference type="GO" id="GO:0034551">
    <property type="term" value="P:mitochondrial respiratory chain complex III assembly"/>
    <property type="evidence" value="ECO:0007669"/>
    <property type="project" value="TreeGrafter"/>
</dbReference>
<feature type="coiled-coil region" evidence="11">
    <location>
        <begin position="112"/>
        <end position="139"/>
    </location>
</feature>
<evidence type="ECO:0000313" key="13">
    <source>
        <dbReference type="Proteomes" id="UP000790833"/>
    </source>
</evidence>
<dbReference type="GO" id="GO:0005743">
    <property type="term" value="C:mitochondrial inner membrane"/>
    <property type="evidence" value="ECO:0007669"/>
    <property type="project" value="UniProtKB-SubCell"/>
</dbReference>
<evidence type="ECO:0000256" key="4">
    <source>
        <dbReference type="ARBA" id="ARBA00022792"/>
    </source>
</evidence>
<dbReference type="Proteomes" id="UP000790833">
    <property type="component" value="Unassembled WGS sequence"/>
</dbReference>
<dbReference type="Pfam" id="PF07960">
    <property type="entry name" value="CBP4"/>
    <property type="match status" value="1"/>
</dbReference>
<dbReference type="PANTHER" id="PTHR28202">
    <property type="entry name" value="ASSEMBLY FACTOR CBP4"/>
    <property type="match status" value="1"/>
</dbReference>
<dbReference type="EMBL" id="JAHMUF010000001">
    <property type="protein sequence ID" value="KAG7196189.1"/>
    <property type="molecule type" value="Genomic_DNA"/>
</dbReference>
<evidence type="ECO:0000256" key="3">
    <source>
        <dbReference type="ARBA" id="ARBA00022692"/>
    </source>
</evidence>
<organism evidence="12 13">
    <name type="scientific">Scheffersomyces spartinae</name>
    <dbReference type="NCBI Taxonomy" id="45513"/>
    <lineage>
        <taxon>Eukaryota</taxon>
        <taxon>Fungi</taxon>
        <taxon>Dikarya</taxon>
        <taxon>Ascomycota</taxon>
        <taxon>Saccharomycotina</taxon>
        <taxon>Pichiomycetes</taxon>
        <taxon>Debaryomycetaceae</taxon>
        <taxon>Scheffersomyces</taxon>
    </lineage>
</organism>
<dbReference type="InterPro" id="IPR012420">
    <property type="entry name" value="Cbp4"/>
</dbReference>
<dbReference type="OrthoDB" id="5576752at2759"/>
<keyword evidence="4 10" id="KW-0999">Mitochondrion inner membrane</keyword>
<evidence type="ECO:0000256" key="7">
    <source>
        <dbReference type="ARBA" id="ARBA00023136"/>
    </source>
</evidence>
<accession>A0A9P8ALK7</accession>
<protein>
    <recommendedName>
        <fullName evidence="10">Cytochrome b mRNA-processing protein 4</fullName>
    </recommendedName>
</protein>
<keyword evidence="5 10" id="KW-1133">Transmembrane helix</keyword>
<dbReference type="AlphaFoldDB" id="A0A9P8ALK7"/>
<sequence length="143" mass="16585">MSQAKPLWLQWARVFAVGGLISGTGFVLYYTCVPTDEELIAKFSPEIRADYERNKLLRQKEQELLMENARKTANSNEPIWKTGAVPSPFEKDTRGMANTVFDLKSWELEEANKVKMSEVEKAKKELEQVEQISLAQKKKWWIF</sequence>
<keyword evidence="13" id="KW-1185">Reference proteome</keyword>
<name>A0A9P8ALK7_9ASCO</name>
<comment type="caution">
    <text evidence="12">The sequence shown here is derived from an EMBL/GenBank/DDBJ whole genome shotgun (WGS) entry which is preliminary data.</text>
</comment>
<evidence type="ECO:0000256" key="8">
    <source>
        <dbReference type="ARBA" id="ARBA00023186"/>
    </source>
</evidence>